<dbReference type="CDD" id="cd00320">
    <property type="entry name" value="cpn10"/>
    <property type="match status" value="1"/>
</dbReference>
<gene>
    <name evidence="4" type="ORF">SEML1_0799</name>
</gene>
<proteinExistence type="inferred from homology"/>
<dbReference type="SUPFAM" id="SSF50129">
    <property type="entry name" value="GroES-like"/>
    <property type="match status" value="1"/>
</dbReference>
<comment type="function">
    <text evidence="3">Together with the chaperonin GroEL, plays an essential role in assisting protein folding. The GroEL-GroES system forms a nano-cage that allows encapsulation of the non-native substrate proteins and provides a physical environment optimized to promote and accelerate protein folding. GroES binds to the apical surface of the GroEL ring, thereby capping the opening of the GroEL channel.</text>
</comment>
<keyword evidence="5" id="KW-1185">Reference proteome</keyword>
<evidence type="ECO:0000256" key="3">
    <source>
        <dbReference type="RuleBase" id="RU000535"/>
    </source>
</evidence>
<comment type="subunit">
    <text evidence="3">Heptamer of 7 subunits arranged in a ring.</text>
</comment>
<reference evidence="4 5" key="1">
    <citation type="journal article" date="2023" name="Cell">
        <title>Genetic manipulation of Patescibacteria provides mechanistic insights into microbial dark matter and the epibiotic lifestyle.</title>
        <authorList>
            <person name="Wang Y."/>
            <person name="Gallagher L.A."/>
            <person name="Andrade P.A."/>
            <person name="Liu A."/>
            <person name="Humphreys I.R."/>
            <person name="Turkarslan S."/>
            <person name="Cutler K.J."/>
            <person name="Arrieta-Ortiz M.L."/>
            <person name="Li Y."/>
            <person name="Radey M.C."/>
            <person name="McLean J.S."/>
            <person name="Cong Q."/>
            <person name="Baker D."/>
            <person name="Baliga N.S."/>
            <person name="Peterson S.B."/>
            <person name="Mougous J.D."/>
        </authorList>
    </citation>
    <scope>NUCLEOTIDE SEQUENCE [LARGE SCALE GENOMIC DNA]</scope>
    <source>
        <strain evidence="4 5">ML1</strain>
    </source>
</reference>
<evidence type="ECO:0000313" key="4">
    <source>
        <dbReference type="EMBL" id="WIO46396.1"/>
    </source>
</evidence>
<dbReference type="SMART" id="SM00883">
    <property type="entry name" value="Cpn10"/>
    <property type="match status" value="1"/>
</dbReference>
<dbReference type="RefSeq" id="WP_376753925.1">
    <property type="nucleotide sequence ID" value="NZ_CP124550.1"/>
</dbReference>
<dbReference type="PANTHER" id="PTHR10772">
    <property type="entry name" value="10 KDA HEAT SHOCK PROTEIN"/>
    <property type="match status" value="1"/>
</dbReference>
<evidence type="ECO:0000256" key="1">
    <source>
        <dbReference type="ARBA" id="ARBA00006975"/>
    </source>
</evidence>
<name>A0ABY8WYH4_9BACT</name>
<dbReference type="Gene3D" id="2.30.33.40">
    <property type="entry name" value="GroES chaperonin"/>
    <property type="match status" value="1"/>
</dbReference>
<evidence type="ECO:0000256" key="2">
    <source>
        <dbReference type="ARBA" id="ARBA00023186"/>
    </source>
</evidence>
<dbReference type="InterPro" id="IPR020818">
    <property type="entry name" value="Chaperonin_GroES"/>
</dbReference>
<comment type="similarity">
    <text evidence="1 3">Belongs to the GroES chaperonin family.</text>
</comment>
<sequence length="89" mass="9762">MSSPIKPMAHFVVAVKEKKPSKTASGILLPESAQEKSEAAKVIAVGSDVKDVKNDQKVVYKNYAATTIKLDKEEYLIIKDEDILATVEE</sequence>
<protein>
    <recommendedName>
        <fullName evidence="3">10 kDa chaperonin</fullName>
    </recommendedName>
</protein>
<organism evidence="4 5">
    <name type="scientific">Candidatus Southlakia epibionticum</name>
    <dbReference type="NCBI Taxonomy" id="3043284"/>
    <lineage>
        <taxon>Bacteria</taxon>
        <taxon>Candidatus Saccharimonadota</taxon>
        <taxon>Candidatus Saccharimonadia</taxon>
        <taxon>Candidatus Saccharimonadales</taxon>
        <taxon>Candidatus Saccharimonadaceae</taxon>
        <taxon>Candidatus Southlakia</taxon>
    </lineage>
</organism>
<accession>A0ABY8WYH4</accession>
<dbReference type="Pfam" id="PF00166">
    <property type="entry name" value="Cpn10"/>
    <property type="match status" value="1"/>
</dbReference>
<keyword evidence="2 3" id="KW-0143">Chaperone</keyword>
<dbReference type="PANTHER" id="PTHR10772:SF63">
    <property type="entry name" value="20 KDA CHAPERONIN, CHLOROPLASTIC"/>
    <property type="match status" value="1"/>
</dbReference>
<dbReference type="PRINTS" id="PR00297">
    <property type="entry name" value="CHAPERONIN10"/>
</dbReference>
<dbReference type="EMBL" id="CP124550">
    <property type="protein sequence ID" value="WIO46396.1"/>
    <property type="molecule type" value="Genomic_DNA"/>
</dbReference>
<dbReference type="InterPro" id="IPR037124">
    <property type="entry name" value="Chaperonin_GroES_sf"/>
</dbReference>
<evidence type="ECO:0000313" key="5">
    <source>
        <dbReference type="Proteomes" id="UP001177295"/>
    </source>
</evidence>
<dbReference type="Proteomes" id="UP001177295">
    <property type="component" value="Chromosome"/>
</dbReference>
<dbReference type="InterPro" id="IPR011032">
    <property type="entry name" value="GroES-like_sf"/>
</dbReference>